<dbReference type="InterPro" id="IPR004827">
    <property type="entry name" value="bZIP"/>
</dbReference>
<evidence type="ECO:0000256" key="7">
    <source>
        <dbReference type="SAM" id="Coils"/>
    </source>
</evidence>
<name>A0ABD0M3R6_9CAEN</name>
<feature type="region of interest" description="Disordered" evidence="8">
    <location>
        <begin position="515"/>
        <end position="564"/>
    </location>
</feature>
<comment type="caution">
    <text evidence="10">The sequence shown here is derived from an EMBL/GenBank/DDBJ whole genome shotgun (WGS) entry which is preliminary data.</text>
</comment>
<dbReference type="PROSITE" id="PS00036">
    <property type="entry name" value="BZIP_BASIC"/>
    <property type="match status" value="1"/>
</dbReference>
<sequence length="630" mass="67739">MRLQDCALTSAAVANGCIPHQRNQQSQSEADRQQERHDGLTAARNKPDDSLPNVQVPTGYSQGLRMMSVLPHKAIVITALGNKHANLQNPLAVAEMDDMFDTDGGGPRKRRRLTHLSPDEKILRRKLKNRVAAQTARDRKKALMSDLEEKVAKLQEQNKLLLKENAELRISRSTLQQENHRLKKCLSNTSSAPVKVESTDSVALSSKPEPDSPRSAAPAVSLPKEQIQALSRLMMHYAACALTMRSASCTRALRIGSFDLPTFVCWGILPEKLGFGSDALLSLLQELNGESGGLKQEEETDTASAATLCDLGASSVIGELQHDGSMVGPTPAELESLNELIKFDHIYYKEEPRDSSCSSDMNTPSNSVSGNLLHSGQLLPTLAPKGLESLRPSLVSNPASSVLVVSSSSVNSIATPAAVVATSPWSTSSNTAVLPQATPPIVSVPMMVDPNTVCGRVPVRVKNEVPAIKSACTVEVPEIAALADTDNQFDASEELLDFESLLGLTDLELASSFNLQDQSGHPPQMQQQQAVTVTVKGPTHQNARPTRKRKHSSTSQDSSRDALSCLSSSPVYGLDVNELTSSEETYQGNLSDSGISGDLSDAPSPASDMSSVLGDEDWQSSFTELFPSLM</sequence>
<dbReference type="Gene3D" id="1.20.5.170">
    <property type="match status" value="1"/>
</dbReference>
<evidence type="ECO:0000256" key="6">
    <source>
        <dbReference type="ARBA" id="ARBA00040165"/>
    </source>
</evidence>
<feature type="region of interest" description="Disordered" evidence="8">
    <location>
        <begin position="196"/>
        <end position="220"/>
    </location>
</feature>
<feature type="compositionally biased region" description="Low complexity" evidence="8">
    <location>
        <begin position="590"/>
        <end position="611"/>
    </location>
</feature>
<proteinExistence type="predicted"/>
<reference evidence="10 11" key="1">
    <citation type="journal article" date="2023" name="Sci. Data">
        <title>Genome assembly of the Korean intertidal mud-creeper Batillaria attramentaria.</title>
        <authorList>
            <person name="Patra A.K."/>
            <person name="Ho P.T."/>
            <person name="Jun S."/>
            <person name="Lee S.J."/>
            <person name="Kim Y."/>
            <person name="Won Y.J."/>
        </authorList>
    </citation>
    <scope>NUCLEOTIDE SEQUENCE [LARGE SCALE GENOMIC DNA]</scope>
    <source>
        <strain evidence="10">Wonlab-2016</strain>
    </source>
</reference>
<evidence type="ECO:0000256" key="4">
    <source>
        <dbReference type="ARBA" id="ARBA00023163"/>
    </source>
</evidence>
<dbReference type="CDD" id="cd14691">
    <property type="entry name" value="bZIP_XBP1"/>
    <property type="match status" value="1"/>
</dbReference>
<dbReference type="PANTHER" id="PTHR46542">
    <property type="entry name" value="X-BOX BINDING PROTEIN 1"/>
    <property type="match status" value="1"/>
</dbReference>
<dbReference type="PROSITE" id="PS50217">
    <property type="entry name" value="BZIP"/>
    <property type="match status" value="1"/>
</dbReference>
<dbReference type="SMART" id="SM00338">
    <property type="entry name" value="BRLZ"/>
    <property type="match status" value="1"/>
</dbReference>
<keyword evidence="7" id="KW-0175">Coiled coil</keyword>
<feature type="coiled-coil region" evidence="7">
    <location>
        <begin position="137"/>
        <end position="178"/>
    </location>
</feature>
<feature type="compositionally biased region" description="Low complexity" evidence="8">
    <location>
        <begin position="516"/>
        <end position="529"/>
    </location>
</feature>
<keyword evidence="3" id="KW-0238">DNA-binding</keyword>
<feature type="region of interest" description="Disordered" evidence="8">
    <location>
        <begin position="18"/>
        <end position="54"/>
    </location>
</feature>
<evidence type="ECO:0000256" key="3">
    <source>
        <dbReference type="ARBA" id="ARBA00023125"/>
    </source>
</evidence>
<keyword evidence="5" id="KW-0539">Nucleus</keyword>
<evidence type="ECO:0000256" key="8">
    <source>
        <dbReference type="SAM" id="MobiDB-lite"/>
    </source>
</evidence>
<keyword evidence="11" id="KW-1185">Reference proteome</keyword>
<keyword evidence="1" id="KW-0832">Ubl conjugation</keyword>
<gene>
    <name evidence="10" type="ORF">BaRGS_00002726</name>
</gene>
<dbReference type="GO" id="GO:0003677">
    <property type="term" value="F:DNA binding"/>
    <property type="evidence" value="ECO:0007669"/>
    <property type="project" value="UniProtKB-KW"/>
</dbReference>
<evidence type="ECO:0000256" key="5">
    <source>
        <dbReference type="ARBA" id="ARBA00023242"/>
    </source>
</evidence>
<accession>A0ABD0M3R6</accession>
<dbReference type="PANTHER" id="PTHR46542:SF1">
    <property type="entry name" value="X-BOX BINDING PROTEIN 1"/>
    <property type="match status" value="1"/>
</dbReference>
<evidence type="ECO:0000313" key="11">
    <source>
        <dbReference type="Proteomes" id="UP001519460"/>
    </source>
</evidence>
<dbReference type="Pfam" id="PF00170">
    <property type="entry name" value="bZIP_1"/>
    <property type="match status" value="1"/>
</dbReference>
<dbReference type="AlphaFoldDB" id="A0ABD0M3R6"/>
<evidence type="ECO:0000259" key="9">
    <source>
        <dbReference type="PROSITE" id="PS50217"/>
    </source>
</evidence>
<dbReference type="Proteomes" id="UP001519460">
    <property type="component" value="Unassembled WGS sequence"/>
</dbReference>
<feature type="compositionally biased region" description="Basic and acidic residues" evidence="8">
    <location>
        <begin position="29"/>
        <end position="49"/>
    </location>
</feature>
<feature type="region of interest" description="Disordered" evidence="8">
    <location>
        <begin position="586"/>
        <end position="615"/>
    </location>
</feature>
<feature type="domain" description="BZIP" evidence="9">
    <location>
        <begin position="119"/>
        <end position="182"/>
    </location>
</feature>
<evidence type="ECO:0000313" key="10">
    <source>
        <dbReference type="EMBL" id="KAK7506004.1"/>
    </source>
</evidence>
<evidence type="ECO:0000256" key="2">
    <source>
        <dbReference type="ARBA" id="ARBA00023015"/>
    </source>
</evidence>
<keyword evidence="4" id="KW-0804">Transcription</keyword>
<dbReference type="InterPro" id="IPR046347">
    <property type="entry name" value="bZIP_sf"/>
</dbReference>
<dbReference type="InterPro" id="IPR052470">
    <property type="entry name" value="ER_Stress-Reg_TF"/>
</dbReference>
<dbReference type="SUPFAM" id="SSF57959">
    <property type="entry name" value="Leucine zipper domain"/>
    <property type="match status" value="1"/>
</dbReference>
<keyword evidence="2" id="KW-0805">Transcription regulation</keyword>
<organism evidence="10 11">
    <name type="scientific">Batillaria attramentaria</name>
    <dbReference type="NCBI Taxonomy" id="370345"/>
    <lineage>
        <taxon>Eukaryota</taxon>
        <taxon>Metazoa</taxon>
        <taxon>Spiralia</taxon>
        <taxon>Lophotrochozoa</taxon>
        <taxon>Mollusca</taxon>
        <taxon>Gastropoda</taxon>
        <taxon>Caenogastropoda</taxon>
        <taxon>Sorbeoconcha</taxon>
        <taxon>Cerithioidea</taxon>
        <taxon>Batillariidae</taxon>
        <taxon>Batillaria</taxon>
    </lineage>
</organism>
<evidence type="ECO:0000256" key="1">
    <source>
        <dbReference type="ARBA" id="ARBA00022843"/>
    </source>
</evidence>
<protein>
    <recommendedName>
        <fullName evidence="6">X-box-binding protein 1</fullName>
    </recommendedName>
</protein>
<dbReference type="EMBL" id="JACVVK020000008">
    <property type="protein sequence ID" value="KAK7506004.1"/>
    <property type="molecule type" value="Genomic_DNA"/>
</dbReference>